<gene>
    <name evidence="4" type="ORF">C450_12940</name>
</gene>
<dbReference type="AlphaFoldDB" id="M0N0I7"/>
<dbReference type="PANTHER" id="PTHR35848">
    <property type="entry name" value="OXALATE-BINDING PROTEIN"/>
    <property type="match status" value="1"/>
</dbReference>
<dbReference type="Gene3D" id="2.60.120.10">
    <property type="entry name" value="Jelly Rolls"/>
    <property type="match status" value="1"/>
</dbReference>
<keyword evidence="1" id="KW-0479">Metal-binding</keyword>
<evidence type="ECO:0000256" key="2">
    <source>
        <dbReference type="SAM" id="MobiDB-lite"/>
    </source>
</evidence>
<dbReference type="InterPro" id="IPR011051">
    <property type="entry name" value="RmlC_Cupin_sf"/>
</dbReference>
<proteinExistence type="predicted"/>
<dbReference type="InterPro" id="IPR014710">
    <property type="entry name" value="RmlC-like_jellyroll"/>
</dbReference>
<comment type="caution">
    <text evidence="4">The sequence shown here is derived from an EMBL/GenBank/DDBJ whole genome shotgun (WGS) entry which is preliminary data.</text>
</comment>
<dbReference type="SUPFAM" id="SSF51182">
    <property type="entry name" value="RmlC-like cupins"/>
    <property type="match status" value="1"/>
</dbReference>
<evidence type="ECO:0000313" key="5">
    <source>
        <dbReference type="Proteomes" id="UP000011625"/>
    </source>
</evidence>
<evidence type="ECO:0000256" key="1">
    <source>
        <dbReference type="ARBA" id="ARBA00022723"/>
    </source>
</evidence>
<feature type="region of interest" description="Disordered" evidence="2">
    <location>
        <begin position="1"/>
        <end position="21"/>
    </location>
</feature>
<dbReference type="Pfam" id="PF07883">
    <property type="entry name" value="Cupin_2"/>
    <property type="match status" value="1"/>
</dbReference>
<protein>
    <recommendedName>
        <fullName evidence="3">Cupin type-2 domain-containing protein</fullName>
    </recommendedName>
</protein>
<dbReference type="RefSeq" id="WP_005043928.1">
    <property type="nucleotide sequence ID" value="NZ_AOME01000069.1"/>
</dbReference>
<dbReference type="PATRIC" id="fig|1227456.3.peg.2616"/>
<dbReference type="GO" id="GO:0046872">
    <property type="term" value="F:metal ion binding"/>
    <property type="evidence" value="ECO:0007669"/>
    <property type="project" value="UniProtKB-KW"/>
</dbReference>
<dbReference type="InterPro" id="IPR051610">
    <property type="entry name" value="GPI/OXD"/>
</dbReference>
<feature type="domain" description="Cupin type-2" evidence="3">
    <location>
        <begin position="37"/>
        <end position="110"/>
    </location>
</feature>
<name>M0N0I7_9EURY</name>
<dbReference type="OrthoDB" id="190812at2157"/>
<dbReference type="Proteomes" id="UP000011625">
    <property type="component" value="Unassembled WGS sequence"/>
</dbReference>
<dbReference type="InterPro" id="IPR013096">
    <property type="entry name" value="Cupin_2"/>
</dbReference>
<sequence>MGKIAIDEAAGSEMGDADRRSLSEPLDTADLAMNHYALGPGEAFSGGLHAHLDQEEVFYVQEGTATFETKSEATADSDLVEVTAGETIRFAPGEFQQGRNESDEPVAALALGAPKESTEGRVPQPCPECGESDVLAITMTDDGMGLECPECGAAIDADI</sequence>
<organism evidence="4 5">
    <name type="scientific">Halococcus salifodinae DSM 8989</name>
    <dbReference type="NCBI Taxonomy" id="1227456"/>
    <lineage>
        <taxon>Archaea</taxon>
        <taxon>Methanobacteriati</taxon>
        <taxon>Methanobacteriota</taxon>
        <taxon>Stenosarchaea group</taxon>
        <taxon>Halobacteria</taxon>
        <taxon>Halobacteriales</taxon>
        <taxon>Halococcaceae</taxon>
        <taxon>Halococcus</taxon>
    </lineage>
</organism>
<reference evidence="4 5" key="1">
    <citation type="journal article" date="2014" name="PLoS Genet.">
        <title>Phylogenetically driven sequencing of extremely halophilic archaea reveals strategies for static and dynamic osmo-response.</title>
        <authorList>
            <person name="Becker E.A."/>
            <person name="Seitzer P.M."/>
            <person name="Tritt A."/>
            <person name="Larsen D."/>
            <person name="Krusor M."/>
            <person name="Yao A.I."/>
            <person name="Wu D."/>
            <person name="Madern D."/>
            <person name="Eisen J.A."/>
            <person name="Darling A.E."/>
            <person name="Facciotti M.T."/>
        </authorList>
    </citation>
    <scope>NUCLEOTIDE SEQUENCE [LARGE SCALE GENOMIC DNA]</scope>
    <source>
        <strain evidence="4 5">DSM 8989</strain>
    </source>
</reference>
<evidence type="ECO:0000259" key="3">
    <source>
        <dbReference type="Pfam" id="PF07883"/>
    </source>
</evidence>
<dbReference type="EMBL" id="AOME01000069">
    <property type="protein sequence ID" value="EMA51043.1"/>
    <property type="molecule type" value="Genomic_DNA"/>
</dbReference>
<evidence type="ECO:0000313" key="4">
    <source>
        <dbReference type="EMBL" id="EMA51043.1"/>
    </source>
</evidence>
<accession>M0N0I7</accession>
<keyword evidence="5" id="KW-1185">Reference proteome</keyword>
<dbReference type="PANTHER" id="PTHR35848:SF9">
    <property type="entry name" value="SLL1358 PROTEIN"/>
    <property type="match status" value="1"/>
</dbReference>
<dbReference type="CDD" id="cd02208">
    <property type="entry name" value="cupin_RmlC-like"/>
    <property type="match status" value="1"/>
</dbReference>